<evidence type="ECO:0000256" key="2">
    <source>
        <dbReference type="ARBA" id="ARBA00022801"/>
    </source>
</evidence>
<dbReference type="InterPro" id="IPR015797">
    <property type="entry name" value="NUDIX_hydrolase-like_dom_sf"/>
</dbReference>
<dbReference type="Pfam" id="PF00293">
    <property type="entry name" value="NUDIX"/>
    <property type="match status" value="1"/>
</dbReference>
<dbReference type="KEGG" id="ntp:CRH09_38940"/>
<protein>
    <submittedName>
        <fullName evidence="4">ADP-ribose pyrophosphatase</fullName>
    </submittedName>
</protein>
<accession>A0A291RVK7</accession>
<feature type="domain" description="Nudix hydrolase" evidence="3">
    <location>
        <begin position="36"/>
        <end position="166"/>
    </location>
</feature>
<evidence type="ECO:0000256" key="1">
    <source>
        <dbReference type="ARBA" id="ARBA00001946"/>
    </source>
</evidence>
<dbReference type="GeneID" id="88363226"/>
<dbReference type="GO" id="GO:0006753">
    <property type="term" value="P:nucleoside phosphate metabolic process"/>
    <property type="evidence" value="ECO:0007669"/>
    <property type="project" value="TreeGrafter"/>
</dbReference>
<dbReference type="GO" id="GO:0005829">
    <property type="term" value="C:cytosol"/>
    <property type="evidence" value="ECO:0007669"/>
    <property type="project" value="TreeGrafter"/>
</dbReference>
<dbReference type="PANTHER" id="PTHR11839">
    <property type="entry name" value="UDP/ADP-SUGAR PYROPHOSPHATASE"/>
    <property type="match status" value="1"/>
</dbReference>
<evidence type="ECO:0000313" key="4">
    <source>
        <dbReference type="EMBL" id="ATL71262.1"/>
    </source>
</evidence>
<proteinExistence type="predicted"/>
<dbReference type="Gene3D" id="3.90.79.10">
    <property type="entry name" value="Nucleoside Triphosphate Pyrophosphohydrolase"/>
    <property type="match status" value="1"/>
</dbReference>
<dbReference type="InterPro" id="IPR000086">
    <property type="entry name" value="NUDIX_hydrolase_dom"/>
</dbReference>
<dbReference type="GO" id="GO:0019693">
    <property type="term" value="P:ribose phosphate metabolic process"/>
    <property type="evidence" value="ECO:0007669"/>
    <property type="project" value="TreeGrafter"/>
</dbReference>
<dbReference type="Proteomes" id="UP000221961">
    <property type="component" value="Chromosome"/>
</dbReference>
<dbReference type="GO" id="GO:0016787">
    <property type="term" value="F:hydrolase activity"/>
    <property type="evidence" value="ECO:0007669"/>
    <property type="project" value="UniProtKB-KW"/>
</dbReference>
<evidence type="ECO:0000313" key="5">
    <source>
        <dbReference type="Proteomes" id="UP000221961"/>
    </source>
</evidence>
<keyword evidence="2" id="KW-0378">Hydrolase</keyword>
<comment type="cofactor">
    <cofactor evidence="1">
        <name>Mg(2+)</name>
        <dbReference type="ChEBI" id="CHEBI:18420"/>
    </cofactor>
</comment>
<gene>
    <name evidence="4" type="ORF">CRH09_38940</name>
</gene>
<organism evidence="4 5">
    <name type="scientific">Nocardia terpenica</name>
    <dbReference type="NCBI Taxonomy" id="455432"/>
    <lineage>
        <taxon>Bacteria</taxon>
        <taxon>Bacillati</taxon>
        <taxon>Actinomycetota</taxon>
        <taxon>Actinomycetes</taxon>
        <taxon>Mycobacteriales</taxon>
        <taxon>Nocardiaceae</taxon>
        <taxon>Nocardia</taxon>
    </lineage>
</organism>
<dbReference type="RefSeq" id="WP_098698145.1">
    <property type="nucleotide sequence ID" value="NZ_CP023778.1"/>
</dbReference>
<reference evidence="4 5" key="1">
    <citation type="submission" date="2017-10" db="EMBL/GenBank/DDBJ databases">
        <title>Comparative genomics between pathogenic Norcardia.</title>
        <authorList>
            <person name="Zeng L."/>
        </authorList>
    </citation>
    <scope>NUCLEOTIDE SEQUENCE [LARGE SCALE GENOMIC DNA]</scope>
    <source>
        <strain evidence="4 5">NC_YFY_NT001</strain>
    </source>
</reference>
<sequence>METLGSRSVYSNRWMELREDTIRRMDGSTGIYSVVRRPDFVMVVPMDGDRLHLVEQFRYPLGERGWEFPAGTLPGLVNGDPVDLAHRELREETGLRATTLTRLGVLAPAPGTIDQRGSVYLATGLTQGEPEREPEEQDMHSAWFDRAEVEDMIRDGEITCAETVGSYTLLLLHERAA</sequence>
<evidence type="ECO:0000259" key="3">
    <source>
        <dbReference type="PROSITE" id="PS51462"/>
    </source>
</evidence>
<dbReference type="PANTHER" id="PTHR11839:SF18">
    <property type="entry name" value="NUDIX HYDROLASE DOMAIN-CONTAINING PROTEIN"/>
    <property type="match status" value="1"/>
</dbReference>
<dbReference type="SUPFAM" id="SSF55811">
    <property type="entry name" value="Nudix"/>
    <property type="match status" value="1"/>
</dbReference>
<name>A0A291RVK7_9NOCA</name>
<dbReference type="AlphaFoldDB" id="A0A291RVK7"/>
<dbReference type="PROSITE" id="PS51462">
    <property type="entry name" value="NUDIX"/>
    <property type="match status" value="1"/>
</dbReference>
<dbReference type="EMBL" id="CP023778">
    <property type="protein sequence ID" value="ATL71262.1"/>
    <property type="molecule type" value="Genomic_DNA"/>
</dbReference>
<dbReference type="CDD" id="cd24161">
    <property type="entry name" value="NUDIX_ADPRase_Ndx2"/>
    <property type="match status" value="1"/>
</dbReference>